<comment type="caution">
    <text evidence="1">The sequence shown here is derived from an EMBL/GenBank/DDBJ whole genome shotgun (WGS) entry which is preliminary data.</text>
</comment>
<dbReference type="EMBL" id="AGZO01000010">
    <property type="protein sequence ID" value="EKN18318.1"/>
    <property type="molecule type" value="Genomic_DNA"/>
</dbReference>
<dbReference type="HOGENOM" id="CLU_3375057_0_0_10"/>
<organism evidence="1 2">
    <name type="scientific">Parabacteroides goldsteinii CL02T12C30</name>
    <dbReference type="NCBI Taxonomy" id="999418"/>
    <lineage>
        <taxon>Bacteria</taxon>
        <taxon>Pseudomonadati</taxon>
        <taxon>Bacteroidota</taxon>
        <taxon>Bacteroidia</taxon>
        <taxon>Bacteroidales</taxon>
        <taxon>Tannerellaceae</taxon>
        <taxon>Parabacteroides</taxon>
    </lineage>
</organism>
<reference evidence="1 2" key="1">
    <citation type="submission" date="2012-02" db="EMBL/GenBank/DDBJ databases">
        <title>The Genome Sequence of Parabacteroides goldsteinii CL02T12C30.</title>
        <authorList>
            <consortium name="The Broad Institute Genome Sequencing Platform"/>
            <person name="Earl A."/>
            <person name="Ward D."/>
            <person name="Feldgarden M."/>
            <person name="Gevers D."/>
            <person name="Zitomersky N.L."/>
            <person name="Coyne M.J."/>
            <person name="Comstock L.E."/>
            <person name="Young S.K."/>
            <person name="Zeng Q."/>
            <person name="Gargeya S."/>
            <person name="Fitzgerald M."/>
            <person name="Haas B."/>
            <person name="Abouelleil A."/>
            <person name="Alvarado L."/>
            <person name="Arachchi H.M."/>
            <person name="Berlin A."/>
            <person name="Chapman S.B."/>
            <person name="Gearin G."/>
            <person name="Goldberg J."/>
            <person name="Griggs A."/>
            <person name="Gujja S."/>
            <person name="Hansen M."/>
            <person name="Heiman D."/>
            <person name="Howarth C."/>
            <person name="Larimer J."/>
            <person name="Lui A."/>
            <person name="MacDonald P.J.P."/>
            <person name="McCowen C."/>
            <person name="Montmayeur A."/>
            <person name="Murphy C."/>
            <person name="Neiman D."/>
            <person name="Pearson M."/>
            <person name="Priest M."/>
            <person name="Roberts A."/>
            <person name="Saif S."/>
            <person name="Shea T."/>
            <person name="Sisk P."/>
            <person name="Stolte C."/>
            <person name="Sykes S."/>
            <person name="Wortman J."/>
            <person name="Nusbaum C."/>
            <person name="Birren B."/>
        </authorList>
    </citation>
    <scope>NUCLEOTIDE SEQUENCE [LARGE SCALE GENOMIC DNA]</scope>
    <source>
        <strain evidence="1 2">CL02T12C30</strain>
    </source>
</reference>
<protein>
    <submittedName>
        <fullName evidence="1">Uncharacterized protein</fullName>
    </submittedName>
</protein>
<dbReference type="AlphaFoldDB" id="K6ARI0"/>
<evidence type="ECO:0000313" key="1">
    <source>
        <dbReference type="EMBL" id="EKN18318.1"/>
    </source>
</evidence>
<accession>K6ARI0</accession>
<name>K6ARI0_9BACT</name>
<sequence>MLRILDFGVFQYLQLGFMYMLRAPFLCGCETYLT</sequence>
<dbReference type="Proteomes" id="UP000006330">
    <property type="component" value="Unassembled WGS sequence"/>
</dbReference>
<evidence type="ECO:0000313" key="2">
    <source>
        <dbReference type="Proteomes" id="UP000006330"/>
    </source>
</evidence>
<proteinExistence type="predicted"/>
<gene>
    <name evidence="1" type="ORF">HMPREF1076_00945</name>
</gene>